<dbReference type="EnsemblBacteria" id="ACO78720">
    <property type="protein sequence ID" value="ACO78720"/>
    <property type="gene ID" value="Avin_25380"/>
</dbReference>
<keyword evidence="6" id="KW-1185">Reference proteome</keyword>
<dbReference type="HOGENOM" id="CLU_018286_0_0_6"/>
<name>C1DIN9_AZOVD</name>
<accession>C1DIN9</accession>
<dbReference type="Pfam" id="PF01734">
    <property type="entry name" value="Patatin"/>
    <property type="match status" value="1"/>
</dbReference>
<dbReference type="NCBIfam" id="TIGR03607">
    <property type="entry name" value="patatin-like protein"/>
    <property type="match status" value="1"/>
</dbReference>
<feature type="short sequence motif" description="GXSXG" evidence="2">
    <location>
        <begin position="95"/>
        <end position="99"/>
    </location>
</feature>
<dbReference type="eggNOG" id="COG1752">
    <property type="taxonomic scope" value="Bacteria"/>
</dbReference>
<evidence type="ECO:0000256" key="3">
    <source>
        <dbReference type="SAM" id="MobiDB-lite"/>
    </source>
</evidence>
<evidence type="ECO:0000256" key="2">
    <source>
        <dbReference type="PROSITE-ProRule" id="PRU01161"/>
    </source>
</evidence>
<evidence type="ECO:0000313" key="5">
    <source>
        <dbReference type="EMBL" id="ACO78720.1"/>
    </source>
</evidence>
<dbReference type="Pfam" id="PF11856">
    <property type="entry name" value="DUF3376"/>
    <property type="match status" value="1"/>
</dbReference>
<dbReference type="GeneID" id="88185702"/>
<feature type="active site" description="Nucleophile" evidence="2">
    <location>
        <position position="97"/>
    </location>
</feature>
<dbReference type="InterPro" id="IPR024282">
    <property type="entry name" value="DUF3376"/>
</dbReference>
<dbReference type="AlphaFoldDB" id="C1DIN9"/>
<gene>
    <name evidence="5" type="ordered locus">Avin_25380</name>
</gene>
<evidence type="ECO:0000313" key="6">
    <source>
        <dbReference type="Proteomes" id="UP000002424"/>
    </source>
</evidence>
<keyword evidence="2" id="KW-0378">Hydrolase</keyword>
<dbReference type="GO" id="GO:0016787">
    <property type="term" value="F:hydrolase activity"/>
    <property type="evidence" value="ECO:0007669"/>
    <property type="project" value="UniProtKB-UniRule"/>
</dbReference>
<dbReference type="SUPFAM" id="SSF52151">
    <property type="entry name" value="FabD/lysophospholipase-like"/>
    <property type="match status" value="1"/>
</dbReference>
<keyword evidence="2" id="KW-0442">Lipid degradation</keyword>
<dbReference type="KEGG" id="avn:Avin_25380"/>
<keyword evidence="1 2" id="KW-0443">Lipid metabolism</keyword>
<proteinExistence type="predicted"/>
<dbReference type="GO" id="GO:0016042">
    <property type="term" value="P:lipid catabolic process"/>
    <property type="evidence" value="ECO:0007669"/>
    <property type="project" value="UniProtKB-UniRule"/>
</dbReference>
<dbReference type="InterPro" id="IPR016035">
    <property type="entry name" value="Acyl_Trfase/lysoPLipase"/>
</dbReference>
<dbReference type="STRING" id="322710.Avin_25380"/>
<sequence>MKEKELRLAVVLFGGVSLAIYQHGINREILNLVRASKLYHSDRTGGAERPEKPLRSLHDNYPDEPEHSTGDIYREFLEILGKDMYLRVIVDVIAGSSAGGINGVTLATALAHDRSLIPVTRMWLEEADMLSLLAPEARARLWSKWYFWPLVRPLLARLDREGLLPRETDTEIEKRVSVFLRSRWFKPPLDGRRLTMLILDALTAMKTSSSPWESLLPQGARLDLLVTVTDFRGIERPIFIHDPPVAYEREHRHLLRFSLDHRRTGHLLSDFDIDNFPSLAYAGRATASYPGAFPPVRIREIDEVLAERHMPWPARAHFLERNFRHYRERGENPEEAILLDGSVLDNKPITACVEAIRTHSAFREVDRRLVFVDPHPGIGKAAPGAGVPGFFATLRGALSDLPRHDPVYNELAAISRYNVQARRLKASISSARPLVANLIEQATAGGLRGRFTADDLRHWRLSSISLLAGTTVVYDVWMRSLVLEALDFIVQIVASACQYAANSPEACWVQEIIEIWARRQGIIADSYVMPDNLYQNVDLPPYGKMILDFGVIYKRRRLNFVLHEINDRYPEVSDNPPGVVDPESLDLLKIKIHKCIDELSIYDDIDFLSRQAIAACRDIFLEEGAKAGVCGTALPPEPASFEEISRLVERLAQECDLARTTDNADAVLASPLVLGLEPASRDAILIGYLGYFFWDIILRPTVSALSLDTDAGPIEEILVDRISPEDATSLRLDGRKSVLLGRSFASFGGFLGRSIRENDYLWGRLHAVDRLFDILLSTAPASVRGNFDIVALKKCAFERVLAEEEQQLHAIPTLIAQLREAVGRL</sequence>
<dbReference type="OrthoDB" id="8728704at2"/>
<evidence type="ECO:0000259" key="4">
    <source>
        <dbReference type="PROSITE" id="PS51635"/>
    </source>
</evidence>
<dbReference type="EMBL" id="CP001157">
    <property type="protein sequence ID" value="ACO78720.1"/>
    <property type="molecule type" value="Genomic_DNA"/>
</dbReference>
<dbReference type="Proteomes" id="UP000002424">
    <property type="component" value="Chromosome"/>
</dbReference>
<comment type="caution">
    <text evidence="2">Lacks conserved residue(s) required for the propagation of feature annotation.</text>
</comment>
<dbReference type="InterPro" id="IPR002641">
    <property type="entry name" value="PNPLA_dom"/>
</dbReference>
<protein>
    <submittedName>
        <fullName evidence="5">Patatin-like phospholipase</fullName>
    </submittedName>
</protein>
<evidence type="ECO:0000256" key="1">
    <source>
        <dbReference type="ARBA" id="ARBA00023098"/>
    </source>
</evidence>
<dbReference type="PROSITE" id="PS51635">
    <property type="entry name" value="PNPLA"/>
    <property type="match status" value="1"/>
</dbReference>
<feature type="domain" description="PNPLA" evidence="4">
    <location>
        <begin position="10"/>
        <end position="353"/>
    </location>
</feature>
<dbReference type="Gene3D" id="3.40.1090.10">
    <property type="entry name" value="Cytosolic phospholipase A2 catalytic domain"/>
    <property type="match status" value="1"/>
</dbReference>
<feature type="active site" description="Proton acceptor" evidence="2">
    <location>
        <position position="340"/>
    </location>
</feature>
<organism evidence="5 6">
    <name type="scientific">Azotobacter vinelandii (strain DJ / ATCC BAA-1303)</name>
    <dbReference type="NCBI Taxonomy" id="322710"/>
    <lineage>
        <taxon>Bacteria</taxon>
        <taxon>Pseudomonadati</taxon>
        <taxon>Pseudomonadota</taxon>
        <taxon>Gammaproteobacteria</taxon>
        <taxon>Pseudomonadales</taxon>
        <taxon>Pseudomonadaceae</taxon>
        <taxon>Azotobacter</taxon>
    </lineage>
</organism>
<dbReference type="InterPro" id="IPR019894">
    <property type="entry name" value="Patatin-related_protein"/>
</dbReference>
<dbReference type="RefSeq" id="WP_012701112.1">
    <property type="nucleotide sequence ID" value="NC_012560.1"/>
</dbReference>
<reference evidence="5 6" key="1">
    <citation type="journal article" date="2009" name="J. Bacteriol.">
        <title>Genome sequence of Azotobacter vinelandii, an obligate aerobe specialized to support diverse anaerobic metabolic processes.</title>
        <authorList>
            <person name="Setubal J.C."/>
            <person name="dos Santos P."/>
            <person name="Goldman B.S."/>
            <person name="Ertesvag H."/>
            <person name="Espin G."/>
            <person name="Rubio L.M."/>
            <person name="Valla S."/>
            <person name="Almeida N.F."/>
            <person name="Balasubramanian D."/>
            <person name="Cromes L."/>
            <person name="Curatti L."/>
            <person name="Du Z."/>
            <person name="Godsy E."/>
            <person name="Goodner B."/>
            <person name="Hellner-Burris K."/>
            <person name="Hernandez J.A."/>
            <person name="Houmiel K."/>
            <person name="Imperial J."/>
            <person name="Kennedy C."/>
            <person name="Larson T.J."/>
            <person name="Latreille P."/>
            <person name="Ligon L.S."/>
            <person name="Lu J."/>
            <person name="Maerk M."/>
            <person name="Miller N.M."/>
            <person name="Norton S."/>
            <person name="O'Carroll I.P."/>
            <person name="Paulsen I."/>
            <person name="Raulfs E.C."/>
            <person name="Roemer R."/>
            <person name="Rosser J."/>
            <person name="Segura D."/>
            <person name="Slater S."/>
            <person name="Stricklin S.L."/>
            <person name="Studholme D.J."/>
            <person name="Sun J."/>
            <person name="Viana C.J."/>
            <person name="Wallin E."/>
            <person name="Wang B."/>
            <person name="Wheeler C."/>
            <person name="Zhu H."/>
            <person name="Dean D.R."/>
            <person name="Dixon R."/>
            <person name="Wood D."/>
        </authorList>
    </citation>
    <scope>NUCLEOTIDE SEQUENCE [LARGE SCALE GENOMIC DNA]</scope>
    <source>
        <strain evidence="6">DJ / ATCC BAA-1303</strain>
    </source>
</reference>
<feature type="region of interest" description="Disordered" evidence="3">
    <location>
        <begin position="43"/>
        <end position="66"/>
    </location>
</feature>